<dbReference type="Gene3D" id="2.40.40.20">
    <property type="match status" value="1"/>
</dbReference>
<dbReference type="OrthoDB" id="9759518at2"/>
<evidence type="ECO:0000259" key="7">
    <source>
        <dbReference type="Pfam" id="PF01568"/>
    </source>
</evidence>
<evidence type="ECO:0000256" key="1">
    <source>
        <dbReference type="ARBA" id="ARBA00001942"/>
    </source>
</evidence>
<gene>
    <name evidence="8" type="ORF">EJ997_12120</name>
</gene>
<evidence type="ECO:0000256" key="5">
    <source>
        <dbReference type="ARBA" id="ARBA00023004"/>
    </source>
</evidence>
<dbReference type="Pfam" id="PF01568">
    <property type="entry name" value="Molydop_binding"/>
    <property type="match status" value="1"/>
</dbReference>
<keyword evidence="6" id="KW-0411">Iron-sulfur</keyword>
<evidence type="ECO:0000256" key="3">
    <source>
        <dbReference type="ARBA" id="ARBA00022723"/>
    </source>
</evidence>
<dbReference type="Gene3D" id="3.30.2070.10">
    <property type="entry name" value="Formate dehydrogenase/DMSO reductase"/>
    <property type="match status" value="1"/>
</dbReference>
<reference evidence="8 9" key="1">
    <citation type="submission" date="2018-12" db="EMBL/GenBank/DDBJ databases">
        <title>Complete genome sequence of Flaviflexus sp. H23T48.</title>
        <authorList>
            <person name="Bae J.-W."/>
            <person name="Lee J.-Y."/>
        </authorList>
    </citation>
    <scope>NUCLEOTIDE SEQUENCE [LARGE SCALE GENOMIC DNA]</scope>
    <source>
        <strain evidence="8 9">H23T48</strain>
    </source>
</reference>
<dbReference type="GO" id="GO:0043546">
    <property type="term" value="F:molybdopterin cofactor binding"/>
    <property type="evidence" value="ECO:0007669"/>
    <property type="project" value="InterPro"/>
</dbReference>
<dbReference type="GO" id="GO:0046872">
    <property type="term" value="F:metal ion binding"/>
    <property type="evidence" value="ECO:0007669"/>
    <property type="project" value="UniProtKB-KW"/>
</dbReference>
<sequence>MEKAIDPLFESKSDHWILTQLANRLGFGEDFDKPEDNLIRNVLEPTGVTLEELEKGPVSVAPEKWIPFGDKKFNTSSGRIEFFLTYLQDKGFEPVLEYQEPVEAPWVDRELAKKYPLQLVNRRNFNQVNSSYLHQQYLTEIWDRQVVQLHPRDAEARGIKHEDDVYVYNDRGEVEARAIVTERIMPGIVSLVTGFGVVNEKETASILTP</sequence>
<dbReference type="PANTHER" id="PTHR43742">
    <property type="entry name" value="TRIMETHYLAMINE-N-OXIDE REDUCTASE"/>
    <property type="match status" value="1"/>
</dbReference>
<dbReference type="SUPFAM" id="SSF50692">
    <property type="entry name" value="ADC-like"/>
    <property type="match status" value="1"/>
</dbReference>
<dbReference type="Gene3D" id="3.40.50.740">
    <property type="match status" value="1"/>
</dbReference>
<dbReference type="Proteomes" id="UP000280344">
    <property type="component" value="Chromosome"/>
</dbReference>
<keyword evidence="2" id="KW-0500">Molybdenum</keyword>
<keyword evidence="3" id="KW-0479">Metal-binding</keyword>
<dbReference type="AlphaFoldDB" id="A0A3S9Q005"/>
<dbReference type="GO" id="GO:0016491">
    <property type="term" value="F:oxidoreductase activity"/>
    <property type="evidence" value="ECO:0007669"/>
    <property type="project" value="UniProtKB-KW"/>
</dbReference>
<dbReference type="GO" id="GO:0051536">
    <property type="term" value="F:iron-sulfur cluster binding"/>
    <property type="evidence" value="ECO:0007669"/>
    <property type="project" value="UniProtKB-KW"/>
</dbReference>
<dbReference type="KEGG" id="flh:EJ997_12120"/>
<proteinExistence type="predicted"/>
<evidence type="ECO:0000313" key="8">
    <source>
        <dbReference type="EMBL" id="AZQ77973.1"/>
    </source>
</evidence>
<dbReference type="Gene3D" id="3.40.228.10">
    <property type="entry name" value="Dimethylsulfoxide Reductase, domain 2"/>
    <property type="match status" value="1"/>
</dbReference>
<dbReference type="InterPro" id="IPR009010">
    <property type="entry name" value="Asp_de-COase-like_dom_sf"/>
</dbReference>
<dbReference type="InterPro" id="IPR006655">
    <property type="entry name" value="Mopterin_OxRdtase_prok_CS"/>
</dbReference>
<dbReference type="InterPro" id="IPR050612">
    <property type="entry name" value="Prok_Mopterin_Oxidored"/>
</dbReference>
<dbReference type="SUPFAM" id="SSF53706">
    <property type="entry name" value="Formate dehydrogenase/DMSO reductase, domains 1-3"/>
    <property type="match status" value="1"/>
</dbReference>
<dbReference type="InterPro" id="IPR006657">
    <property type="entry name" value="MoPterin_dinucl-bd_dom"/>
</dbReference>
<keyword evidence="9" id="KW-1185">Reference proteome</keyword>
<dbReference type="PANTHER" id="PTHR43742:SF6">
    <property type="entry name" value="OXIDOREDUCTASE YYAE-RELATED"/>
    <property type="match status" value="1"/>
</dbReference>
<comment type="cofactor">
    <cofactor evidence="1">
        <name>Mo-bis(molybdopterin guanine dinucleotide)</name>
        <dbReference type="ChEBI" id="CHEBI:60539"/>
    </cofactor>
</comment>
<name>A0A3S9Q005_9ACTO</name>
<feature type="domain" description="Molybdopterin dinucleotide-binding" evidence="7">
    <location>
        <begin position="117"/>
        <end position="208"/>
    </location>
</feature>
<protein>
    <recommendedName>
        <fullName evidence="7">Molybdopterin dinucleotide-binding domain-containing protein</fullName>
    </recommendedName>
</protein>
<evidence type="ECO:0000256" key="6">
    <source>
        <dbReference type="ARBA" id="ARBA00023014"/>
    </source>
</evidence>
<evidence type="ECO:0000256" key="4">
    <source>
        <dbReference type="ARBA" id="ARBA00023002"/>
    </source>
</evidence>
<keyword evidence="4" id="KW-0560">Oxidoreductase</keyword>
<dbReference type="PROSITE" id="PS00932">
    <property type="entry name" value="MOLYBDOPTERIN_PROK_3"/>
    <property type="match status" value="1"/>
</dbReference>
<evidence type="ECO:0000313" key="9">
    <source>
        <dbReference type="Proteomes" id="UP000280344"/>
    </source>
</evidence>
<keyword evidence="5" id="KW-0408">Iron</keyword>
<evidence type="ECO:0000256" key="2">
    <source>
        <dbReference type="ARBA" id="ARBA00022505"/>
    </source>
</evidence>
<dbReference type="EMBL" id="CP034593">
    <property type="protein sequence ID" value="AZQ77973.1"/>
    <property type="molecule type" value="Genomic_DNA"/>
</dbReference>
<accession>A0A3S9Q005</accession>
<organism evidence="8 9">
    <name type="scientific">Flaviflexus ciconiae</name>
    <dbReference type="NCBI Taxonomy" id="2496867"/>
    <lineage>
        <taxon>Bacteria</taxon>
        <taxon>Bacillati</taxon>
        <taxon>Actinomycetota</taxon>
        <taxon>Actinomycetes</taxon>
        <taxon>Actinomycetales</taxon>
        <taxon>Actinomycetaceae</taxon>
        <taxon>Flaviflexus</taxon>
    </lineage>
</organism>